<reference evidence="2 3" key="1">
    <citation type="journal article" date="2012" name="PLoS Pathog.">
        <title>The genome of the obligate intracellular parasite Trachipleistophora hominis: new insights into microsporidian genome dynamics and reductive evolution.</title>
        <authorList>
            <person name="Heinz E."/>
            <person name="Williams T.A."/>
            <person name="Nakjang S."/>
            <person name="Noel C.J."/>
            <person name="Swan D.C."/>
            <person name="Goldberg A.V."/>
            <person name="Harris S.R."/>
            <person name="Weinmaier T."/>
            <person name="Markert S."/>
            <person name="Becher D."/>
            <person name="Bernhardt J."/>
            <person name="Dagan T."/>
            <person name="Hacker C."/>
            <person name="Lucocq J.M."/>
            <person name="Schweder T."/>
            <person name="Rattei T."/>
            <person name="Hall N."/>
            <person name="Hirt R.P."/>
            <person name="Embley T.M."/>
        </authorList>
    </citation>
    <scope>NUCLEOTIDE SEQUENCE [LARGE SCALE GENOMIC DNA]</scope>
</reference>
<dbReference type="InParanoid" id="L7JSD3"/>
<dbReference type="AlphaFoldDB" id="L7JSD3"/>
<name>L7JSD3_TRAHO</name>
<evidence type="ECO:0000313" key="2">
    <source>
        <dbReference type="EMBL" id="ELQ74339.1"/>
    </source>
</evidence>
<feature type="region of interest" description="Disordered" evidence="1">
    <location>
        <begin position="1"/>
        <end position="46"/>
    </location>
</feature>
<proteinExistence type="predicted"/>
<dbReference type="EMBL" id="JH994046">
    <property type="protein sequence ID" value="ELQ74339.1"/>
    <property type="molecule type" value="Genomic_DNA"/>
</dbReference>
<organism evidence="2 3">
    <name type="scientific">Trachipleistophora hominis</name>
    <name type="common">Microsporidian parasite</name>
    <dbReference type="NCBI Taxonomy" id="72359"/>
    <lineage>
        <taxon>Eukaryota</taxon>
        <taxon>Fungi</taxon>
        <taxon>Fungi incertae sedis</taxon>
        <taxon>Microsporidia</taxon>
        <taxon>Pleistophoridae</taxon>
        <taxon>Trachipleistophora</taxon>
    </lineage>
</organism>
<accession>L7JSD3</accession>
<dbReference type="HOGENOM" id="CLU_2706558_0_0_1"/>
<sequence length="73" mass="7553">MSVVHDRPESGAWPLTTSGVTFGLSPGSSETPAGVPGQVRKAQEGRVKNRSVMPLDGLGCTRTTVVAEMAEVA</sequence>
<protein>
    <submittedName>
        <fullName evidence="2">Uncharacterized protein</fullName>
    </submittedName>
</protein>
<dbReference type="VEuPathDB" id="MicrosporidiaDB:THOM_2747"/>
<dbReference type="OrthoDB" id="8093043at2759"/>
<evidence type="ECO:0000313" key="3">
    <source>
        <dbReference type="Proteomes" id="UP000011185"/>
    </source>
</evidence>
<feature type="compositionally biased region" description="Polar residues" evidence="1">
    <location>
        <begin position="15"/>
        <end position="31"/>
    </location>
</feature>
<dbReference type="Proteomes" id="UP000011185">
    <property type="component" value="Unassembled WGS sequence"/>
</dbReference>
<gene>
    <name evidence="2" type="ORF">THOM_2747</name>
</gene>
<evidence type="ECO:0000256" key="1">
    <source>
        <dbReference type="SAM" id="MobiDB-lite"/>
    </source>
</evidence>
<keyword evidence="3" id="KW-1185">Reference proteome</keyword>